<dbReference type="Proteomes" id="UP000249619">
    <property type="component" value="Unassembled WGS sequence"/>
</dbReference>
<dbReference type="AlphaFoldDB" id="A0A364NBQ0"/>
<feature type="region of interest" description="Disordered" evidence="1">
    <location>
        <begin position="92"/>
        <end position="115"/>
    </location>
</feature>
<accession>A0A364NBQ0</accession>
<name>A0A364NBQ0_STELY</name>
<feature type="region of interest" description="Disordered" evidence="1">
    <location>
        <begin position="54"/>
        <end position="76"/>
    </location>
</feature>
<protein>
    <submittedName>
        <fullName evidence="2">Uncharacterized protein</fullName>
    </submittedName>
</protein>
<sequence>MDDDMVVHPDYPGLTVEITVAGQPLPEYDDDIAEKCTDTVTNIVRESLWIIPRAPEPSSVSGPTQAIPTNQPPTPIKQERFVEEGALHIKCERNDNVTRESDGKKQKRETIVLDD</sequence>
<gene>
    <name evidence="2" type="ORF">DDE83_001958</name>
</gene>
<feature type="compositionally biased region" description="Polar residues" evidence="1">
    <location>
        <begin position="58"/>
        <end position="69"/>
    </location>
</feature>
<keyword evidence="3" id="KW-1185">Reference proteome</keyword>
<comment type="caution">
    <text evidence="2">The sequence shown here is derived from an EMBL/GenBank/DDBJ whole genome shotgun (WGS) entry which is preliminary data.</text>
</comment>
<evidence type="ECO:0000313" key="3">
    <source>
        <dbReference type="Proteomes" id="UP000249619"/>
    </source>
</evidence>
<evidence type="ECO:0000256" key="1">
    <source>
        <dbReference type="SAM" id="MobiDB-lite"/>
    </source>
</evidence>
<proteinExistence type="predicted"/>
<organism evidence="2 3">
    <name type="scientific">Stemphylium lycopersici</name>
    <name type="common">Tomato gray leaf spot disease fungus</name>
    <name type="synonym">Thyrospora lycopersici</name>
    <dbReference type="NCBI Taxonomy" id="183478"/>
    <lineage>
        <taxon>Eukaryota</taxon>
        <taxon>Fungi</taxon>
        <taxon>Dikarya</taxon>
        <taxon>Ascomycota</taxon>
        <taxon>Pezizomycotina</taxon>
        <taxon>Dothideomycetes</taxon>
        <taxon>Pleosporomycetidae</taxon>
        <taxon>Pleosporales</taxon>
        <taxon>Pleosporineae</taxon>
        <taxon>Pleosporaceae</taxon>
        <taxon>Stemphylium</taxon>
    </lineage>
</organism>
<dbReference type="EMBL" id="QGDH01000019">
    <property type="protein sequence ID" value="RAR14735.1"/>
    <property type="molecule type" value="Genomic_DNA"/>
</dbReference>
<reference evidence="3" key="1">
    <citation type="submission" date="2018-05" db="EMBL/GenBank/DDBJ databases">
        <title>Draft genome sequence of Stemphylium lycopersici strain CIDEFI 213.</title>
        <authorList>
            <person name="Medina R."/>
            <person name="Franco M.E.E."/>
            <person name="Lucentini C.G."/>
            <person name="Saparrat M.C.N."/>
            <person name="Balatti P.A."/>
        </authorList>
    </citation>
    <scope>NUCLEOTIDE SEQUENCE [LARGE SCALE GENOMIC DNA]</scope>
    <source>
        <strain evidence="3">CIDEFI 213</strain>
    </source>
</reference>
<evidence type="ECO:0000313" key="2">
    <source>
        <dbReference type="EMBL" id="RAR14735.1"/>
    </source>
</evidence>